<evidence type="ECO:0000313" key="3">
    <source>
        <dbReference type="Proteomes" id="UP000593594"/>
    </source>
</evidence>
<dbReference type="RefSeq" id="WP_213160844.1">
    <property type="nucleotide sequence ID" value="NZ_CP058214.1"/>
</dbReference>
<dbReference type="Proteomes" id="UP000593594">
    <property type="component" value="Chromosome"/>
</dbReference>
<keyword evidence="1" id="KW-0472">Membrane</keyword>
<feature type="transmembrane region" description="Helical" evidence="1">
    <location>
        <begin position="6"/>
        <end position="28"/>
    </location>
</feature>
<proteinExistence type="predicted"/>
<dbReference type="EMBL" id="CP058214">
    <property type="protein sequence ID" value="QPC43480.1"/>
    <property type="molecule type" value="Genomic_DNA"/>
</dbReference>
<accession>A0A7S8C4X6</accession>
<evidence type="ECO:0000313" key="2">
    <source>
        <dbReference type="EMBL" id="QPC43480.1"/>
    </source>
</evidence>
<reference evidence="2 3" key="1">
    <citation type="submission" date="2020-06" db="EMBL/GenBank/DDBJ databases">
        <title>Genome sequence of 2 isolates from Red Sea Mangroves.</title>
        <authorList>
            <person name="Sefrji F."/>
            <person name="Michoud G."/>
            <person name="Merlino G."/>
            <person name="Daffonchio D."/>
        </authorList>
    </citation>
    <scope>NUCLEOTIDE SEQUENCE [LARGE SCALE GENOMIC DNA]</scope>
    <source>
        <strain evidence="2 3">R1DC25</strain>
    </source>
</reference>
<protein>
    <submittedName>
        <fullName evidence="2">Uncharacterized protein</fullName>
    </submittedName>
</protein>
<gene>
    <name evidence="2" type="ORF">HW532_12715</name>
</gene>
<keyword evidence="3" id="KW-1185">Reference proteome</keyword>
<keyword evidence="1" id="KW-1133">Transmembrane helix</keyword>
<dbReference type="KEGG" id="kmn:HW532_12715"/>
<name>A0A7S8C4X6_9HYPH</name>
<evidence type="ECO:0000256" key="1">
    <source>
        <dbReference type="SAM" id="Phobius"/>
    </source>
</evidence>
<dbReference type="AlphaFoldDB" id="A0A7S8C4X6"/>
<sequence>MTGAVEWQVLVFMAGGAVALGGLLWRLYNAIAKSDRDLAAYKLHVSETYVTKAGLSEQTRQIMDAIGGVNGSIERLNERIDRVFEAPKPARRRRSTPEP</sequence>
<organism evidence="2 3">
    <name type="scientific">Kaustia mangrovi</name>
    <dbReference type="NCBI Taxonomy" id="2593653"/>
    <lineage>
        <taxon>Bacteria</taxon>
        <taxon>Pseudomonadati</taxon>
        <taxon>Pseudomonadota</taxon>
        <taxon>Alphaproteobacteria</taxon>
        <taxon>Hyphomicrobiales</taxon>
        <taxon>Parvibaculaceae</taxon>
        <taxon>Kaustia</taxon>
    </lineage>
</organism>
<keyword evidence="1" id="KW-0812">Transmembrane</keyword>